<keyword evidence="2" id="KW-1185">Reference proteome</keyword>
<protein>
    <submittedName>
        <fullName evidence="1">Uncharacterized protein</fullName>
    </submittedName>
</protein>
<comment type="caution">
    <text evidence="1">The sequence shown here is derived from an EMBL/GenBank/DDBJ whole genome shotgun (WGS) entry which is preliminary data.</text>
</comment>
<evidence type="ECO:0000313" key="1">
    <source>
        <dbReference type="EMBL" id="KAH6935288.1"/>
    </source>
</evidence>
<proteinExistence type="predicted"/>
<accession>A0ACB7SKP4</accession>
<name>A0ACB7SKP4_HYAAI</name>
<reference evidence="1" key="1">
    <citation type="submission" date="2020-05" db="EMBL/GenBank/DDBJ databases">
        <title>Large-scale comparative analyses of tick genomes elucidate their genetic diversity and vector capacities.</title>
        <authorList>
            <person name="Jia N."/>
            <person name="Wang J."/>
            <person name="Shi W."/>
            <person name="Du L."/>
            <person name="Sun Y."/>
            <person name="Zhan W."/>
            <person name="Jiang J."/>
            <person name="Wang Q."/>
            <person name="Zhang B."/>
            <person name="Ji P."/>
            <person name="Sakyi L.B."/>
            <person name="Cui X."/>
            <person name="Yuan T."/>
            <person name="Jiang B."/>
            <person name="Yang W."/>
            <person name="Lam T.T.-Y."/>
            <person name="Chang Q."/>
            <person name="Ding S."/>
            <person name="Wang X."/>
            <person name="Zhu J."/>
            <person name="Ruan X."/>
            <person name="Zhao L."/>
            <person name="Wei J."/>
            <person name="Que T."/>
            <person name="Du C."/>
            <person name="Cheng J."/>
            <person name="Dai P."/>
            <person name="Han X."/>
            <person name="Huang E."/>
            <person name="Gao Y."/>
            <person name="Liu J."/>
            <person name="Shao H."/>
            <person name="Ye R."/>
            <person name="Li L."/>
            <person name="Wei W."/>
            <person name="Wang X."/>
            <person name="Wang C."/>
            <person name="Yang T."/>
            <person name="Huo Q."/>
            <person name="Li W."/>
            <person name="Guo W."/>
            <person name="Chen H."/>
            <person name="Zhou L."/>
            <person name="Ni X."/>
            <person name="Tian J."/>
            <person name="Zhou Y."/>
            <person name="Sheng Y."/>
            <person name="Liu T."/>
            <person name="Pan Y."/>
            <person name="Xia L."/>
            <person name="Li J."/>
            <person name="Zhao F."/>
            <person name="Cao W."/>
        </authorList>
    </citation>
    <scope>NUCLEOTIDE SEQUENCE</scope>
    <source>
        <strain evidence="1">Hyas-2018</strain>
    </source>
</reference>
<evidence type="ECO:0000313" key="2">
    <source>
        <dbReference type="Proteomes" id="UP000821845"/>
    </source>
</evidence>
<sequence>MERDDDEGRYSQEASSAAPTSHPNVYDQSVVHSHAESRSPISEKSPPLAGVPQRHESSPASAEAEHLPPTPAATSMTTADLHSDTQQQPPPAVLEAASAFMALRGAHIASRSSKLSPMSASSPDLSLSSCSDTEEEIAEGPVDPIQLMPAPDAVVRQANKGSGAAPFMLCFAVLVLLALAAVLVVKEVLHFSNLDRNGGSWHFCCPEGVQALAKYVNATLDPCDSFFEFVCSNVVERSPGKNFLPHLPLRTEFELHAIGRSNVSRSKAGAFLRSLFDSCQSSGSDEHAMIGKLATFLISAGGAYLRHVGTTNALAFLLLSNLKYGISSVVSVKLKAQDAISIAVNTHHDLNDTKFQQCLKHSLAKYNNYAENNVSVAEVTAFARTLRARFSADFTTERFSGANISALFQKLNLMAALNIISIGLDHLTEVDLSGRVQMDALFGAFGSTENRHGNVGGAYILASSVYHGLVELAWPSVHTKSGRLSFCTRQIDLLPRVRDAMYSDEFVTPARKLQMTRAINAVIETIASDCASSSLFDSSDTVRLKSLFESMSLIVPGETARPDIAVASGKESFFERLLQGRVYEFEAQLAMARLGFPVTNTSGREHRYLLLHNGVSILVFPAAFALLRDDTTHTDAFNTPVIPWALAESTWRFILAETSGWSQGANYRIAKLVNCFRNHYAMNVSSIGQSTLKIVDVVAASLGLSSVLRSFSERLWYKVEAAGRFWSLSHSQFFYMRETFYRCPSASDPVSRRYVDVPLRNDKDFSRTFQCESYKLMAMAHVCKIS</sequence>
<gene>
    <name evidence="1" type="ORF">HPB50_005023</name>
</gene>
<organism evidence="1 2">
    <name type="scientific">Hyalomma asiaticum</name>
    <name type="common">Tick</name>
    <dbReference type="NCBI Taxonomy" id="266040"/>
    <lineage>
        <taxon>Eukaryota</taxon>
        <taxon>Metazoa</taxon>
        <taxon>Ecdysozoa</taxon>
        <taxon>Arthropoda</taxon>
        <taxon>Chelicerata</taxon>
        <taxon>Arachnida</taxon>
        <taxon>Acari</taxon>
        <taxon>Parasitiformes</taxon>
        <taxon>Ixodida</taxon>
        <taxon>Ixodoidea</taxon>
        <taxon>Ixodidae</taxon>
        <taxon>Hyalomminae</taxon>
        <taxon>Hyalomma</taxon>
    </lineage>
</organism>
<dbReference type="Proteomes" id="UP000821845">
    <property type="component" value="Chromosome 3"/>
</dbReference>
<dbReference type="EMBL" id="CM023483">
    <property type="protein sequence ID" value="KAH6935288.1"/>
    <property type="molecule type" value="Genomic_DNA"/>
</dbReference>